<dbReference type="Pfam" id="PF00149">
    <property type="entry name" value="Metallophos"/>
    <property type="match status" value="1"/>
</dbReference>
<reference evidence="3 4" key="1">
    <citation type="submission" date="2024-10" db="EMBL/GenBank/DDBJ databases">
        <title>Updated reference genomes for cyclostephanoid diatoms.</title>
        <authorList>
            <person name="Roberts W.R."/>
            <person name="Alverson A.J."/>
        </authorList>
    </citation>
    <scope>NUCLEOTIDE SEQUENCE [LARGE SCALE GENOMIC DNA]</scope>
    <source>
        <strain evidence="3 4">AJA010-31</strain>
    </source>
</reference>
<evidence type="ECO:0000256" key="1">
    <source>
        <dbReference type="SAM" id="MobiDB-lite"/>
    </source>
</evidence>
<gene>
    <name evidence="3" type="ORF">ACHAWO_000574</name>
</gene>
<evidence type="ECO:0000313" key="3">
    <source>
        <dbReference type="EMBL" id="KAL3773070.1"/>
    </source>
</evidence>
<sequence length="767" mass="86028">MPNISAFSSDSTPSNPTASTMVVLDVENIRGANAFRISHESMLTRIRLWREDRLSKNRQSFLEPMIWVSDHGIPSVHHFAHFADDGPSYNGVNVKMPSNFGVAFAGLRTADDVIVDLVQLRCGNMDSAQRNTTIVITADGKLISRCQVARRESSSLSDVIFVEPASLLQQLEVYKLNSHEEEELFGERFQAPRSIHRRNFGDDGRRIDGKTSTMTSFKDSSIALQQHARFQARFQNKGEGKTADTPSNVLSDTDDDEDSSDSEDEVSGTPNYTAAMAAKLKTEQIRRQMLLSDAFYLARPSKLAGRRSRSEAAAIHAKYKDRNISKKQQKRLYKRRFGRQRNEEMAKAAVTRKELATKLQMHLEGLTKAADEEDIEICRSARGESEYLLHTLLEWFEEERLEISGLDDDSPFDELDGLPMHVSSGQDEPGNLESDGIWNPLGSVVRAPLRDSTIQSKLAPLRLVVISDTHGFEGALAKFDRNNEHSSHYLLPQADLLIHCEQPVLQFFTNAIHQGDFAASGSRKNQRAAARRLDEWLARQTHIPEKVVIKGNHDPDSPPRIVFPRSKALYVRASSTLVVNGVTFALEPYTRRMSLRSIRKQLSPSESPLPLCDVLVTHEPPKGILDLTYHGFTAGSPFLRNLVDNAKYKPRLWLCGHIHEGRGILTKTFSSNEDEENDESKSTIVINAANANSGKANRLVSGAVLIDVERNHIDESQTAQSTIQLRQTEEDDEAAPENMAGLENMTEYVTRPGVRRRKGIPRRQLLK</sequence>
<dbReference type="InterPro" id="IPR004843">
    <property type="entry name" value="Calcineurin-like_PHP"/>
</dbReference>
<dbReference type="Proteomes" id="UP001530400">
    <property type="component" value="Unassembled WGS sequence"/>
</dbReference>
<dbReference type="PANTHER" id="PTHR12905:SF0">
    <property type="entry name" value="CALCINEURIN-LIKE PHOSPHOESTERASE DOMAIN-CONTAINING PROTEIN"/>
    <property type="match status" value="1"/>
</dbReference>
<feature type="compositionally biased region" description="Acidic residues" evidence="1">
    <location>
        <begin position="252"/>
        <end position="266"/>
    </location>
</feature>
<proteinExistence type="predicted"/>
<organism evidence="3 4">
    <name type="scientific">Cyclotella atomus</name>
    <dbReference type="NCBI Taxonomy" id="382360"/>
    <lineage>
        <taxon>Eukaryota</taxon>
        <taxon>Sar</taxon>
        <taxon>Stramenopiles</taxon>
        <taxon>Ochrophyta</taxon>
        <taxon>Bacillariophyta</taxon>
        <taxon>Coscinodiscophyceae</taxon>
        <taxon>Thalassiosirophycidae</taxon>
        <taxon>Stephanodiscales</taxon>
        <taxon>Stephanodiscaceae</taxon>
        <taxon>Cyclotella</taxon>
    </lineage>
</organism>
<name>A0ABD3NIX4_9STRA</name>
<evidence type="ECO:0000259" key="2">
    <source>
        <dbReference type="Pfam" id="PF00149"/>
    </source>
</evidence>
<keyword evidence="4" id="KW-1185">Reference proteome</keyword>
<dbReference type="SUPFAM" id="SSF56300">
    <property type="entry name" value="Metallo-dependent phosphatases"/>
    <property type="match status" value="1"/>
</dbReference>
<dbReference type="Gene3D" id="3.60.21.10">
    <property type="match status" value="1"/>
</dbReference>
<feature type="domain" description="Calcineurin-like phosphoesterase" evidence="2">
    <location>
        <begin position="461"/>
        <end position="660"/>
    </location>
</feature>
<feature type="region of interest" description="Disordered" evidence="1">
    <location>
        <begin position="234"/>
        <end position="272"/>
    </location>
</feature>
<comment type="caution">
    <text evidence="3">The sequence shown here is derived from an EMBL/GenBank/DDBJ whole genome shotgun (WGS) entry which is preliminary data.</text>
</comment>
<dbReference type="AlphaFoldDB" id="A0ABD3NIX4"/>
<accession>A0ABD3NIX4</accession>
<evidence type="ECO:0000313" key="4">
    <source>
        <dbReference type="Proteomes" id="UP001530400"/>
    </source>
</evidence>
<dbReference type="EMBL" id="JALLPJ020001249">
    <property type="protein sequence ID" value="KAL3773070.1"/>
    <property type="molecule type" value="Genomic_DNA"/>
</dbReference>
<feature type="region of interest" description="Disordered" evidence="1">
    <location>
        <begin position="718"/>
        <end position="740"/>
    </location>
</feature>
<dbReference type="InterPro" id="IPR029052">
    <property type="entry name" value="Metallo-depent_PP-like"/>
</dbReference>
<dbReference type="InterPro" id="IPR051693">
    <property type="entry name" value="UPF0046_metallophosphoest"/>
</dbReference>
<protein>
    <recommendedName>
        <fullName evidence="2">Calcineurin-like phosphoesterase domain-containing protein</fullName>
    </recommendedName>
</protein>
<dbReference type="PANTHER" id="PTHR12905">
    <property type="entry name" value="METALLOPHOSPHOESTERASE"/>
    <property type="match status" value="1"/>
</dbReference>